<evidence type="ECO:0000256" key="8">
    <source>
        <dbReference type="SAM" id="Phobius"/>
    </source>
</evidence>
<keyword evidence="4" id="KW-1003">Cell membrane</keyword>
<evidence type="ECO:0000256" key="7">
    <source>
        <dbReference type="ARBA" id="ARBA00023136"/>
    </source>
</evidence>
<feature type="transmembrane region" description="Helical" evidence="8">
    <location>
        <begin position="77"/>
        <end position="95"/>
    </location>
</feature>
<dbReference type="Pfam" id="PF01032">
    <property type="entry name" value="FecCD"/>
    <property type="match status" value="1"/>
</dbReference>
<feature type="transmembrane region" description="Helical" evidence="8">
    <location>
        <begin position="130"/>
        <end position="151"/>
    </location>
</feature>
<accession>A0A0T7GFQ1</accession>
<dbReference type="InterPro" id="IPR037294">
    <property type="entry name" value="ABC_BtuC-like"/>
</dbReference>
<reference evidence="9 10" key="1">
    <citation type="submission" date="2014-08" db="EMBL/GenBank/DDBJ databases">
        <authorList>
            <person name="Chen Y.-H."/>
        </authorList>
    </citation>
    <scope>NUCLEOTIDE SEQUENCE [LARGE SCALE GENOMIC DNA]</scope>
</reference>
<evidence type="ECO:0000256" key="3">
    <source>
        <dbReference type="ARBA" id="ARBA00022448"/>
    </source>
</evidence>
<feature type="transmembrane region" description="Helical" evidence="8">
    <location>
        <begin position="251"/>
        <end position="275"/>
    </location>
</feature>
<feature type="transmembrane region" description="Helical" evidence="8">
    <location>
        <begin position="160"/>
        <end position="182"/>
    </location>
</feature>
<evidence type="ECO:0000256" key="6">
    <source>
        <dbReference type="ARBA" id="ARBA00022989"/>
    </source>
</evidence>
<dbReference type="AlphaFoldDB" id="A0A0T7GFQ1"/>
<dbReference type="SUPFAM" id="SSF81345">
    <property type="entry name" value="ABC transporter involved in vitamin B12 uptake, BtuC"/>
    <property type="match status" value="1"/>
</dbReference>
<evidence type="ECO:0000313" key="10">
    <source>
        <dbReference type="Proteomes" id="UP000039660"/>
    </source>
</evidence>
<gene>
    <name evidence="9" type="primary">fepG</name>
    <name evidence="9" type="ORF">NGAL_HAMBI1189_12290</name>
</gene>
<dbReference type="EMBL" id="CCRK01000002">
    <property type="protein sequence ID" value="CDZ46085.1"/>
    <property type="molecule type" value="Genomic_DNA"/>
</dbReference>
<keyword evidence="6 8" id="KW-1133">Transmembrane helix</keyword>
<dbReference type="GO" id="GO:0005886">
    <property type="term" value="C:plasma membrane"/>
    <property type="evidence" value="ECO:0007669"/>
    <property type="project" value="UniProtKB-SubCell"/>
</dbReference>
<name>A0A0T7GFQ1_NEOGA</name>
<proteinExistence type="inferred from homology"/>
<evidence type="ECO:0000256" key="2">
    <source>
        <dbReference type="ARBA" id="ARBA00007935"/>
    </source>
</evidence>
<evidence type="ECO:0000256" key="5">
    <source>
        <dbReference type="ARBA" id="ARBA00022692"/>
    </source>
</evidence>
<dbReference type="GO" id="GO:0022857">
    <property type="term" value="F:transmembrane transporter activity"/>
    <property type="evidence" value="ECO:0007669"/>
    <property type="project" value="InterPro"/>
</dbReference>
<dbReference type="PANTHER" id="PTHR30472">
    <property type="entry name" value="FERRIC ENTEROBACTIN TRANSPORT SYSTEM PERMEASE PROTEIN"/>
    <property type="match status" value="1"/>
</dbReference>
<dbReference type="GO" id="GO:0033214">
    <property type="term" value="P:siderophore-iron import into cell"/>
    <property type="evidence" value="ECO:0007669"/>
    <property type="project" value="TreeGrafter"/>
</dbReference>
<dbReference type="RefSeq" id="WP_046632277.1">
    <property type="nucleotide sequence ID" value="NZ_CCRK01000002.1"/>
</dbReference>
<evidence type="ECO:0000256" key="4">
    <source>
        <dbReference type="ARBA" id="ARBA00022475"/>
    </source>
</evidence>
<dbReference type="InterPro" id="IPR000522">
    <property type="entry name" value="ABC_transptr_permease_BtuC"/>
</dbReference>
<dbReference type="CDD" id="cd06550">
    <property type="entry name" value="TM_ABC_iron-siderophores_like"/>
    <property type="match status" value="1"/>
</dbReference>
<protein>
    <submittedName>
        <fullName evidence="9">Ferric enterobactin transport system permease protein FepG</fullName>
    </submittedName>
</protein>
<dbReference type="Gene3D" id="1.10.3470.10">
    <property type="entry name" value="ABC transporter involved in vitamin B12 uptake, BtuC"/>
    <property type="match status" value="1"/>
</dbReference>
<keyword evidence="3" id="KW-0813">Transport</keyword>
<feature type="transmembrane region" description="Helical" evidence="8">
    <location>
        <begin position="202"/>
        <end position="222"/>
    </location>
</feature>
<dbReference type="PANTHER" id="PTHR30472:SF24">
    <property type="entry name" value="FERRIC ENTEROBACTIN TRANSPORT SYSTEM PERMEASE PROTEIN FEPG"/>
    <property type="match status" value="1"/>
</dbReference>
<evidence type="ECO:0000313" key="9">
    <source>
        <dbReference type="EMBL" id="CDZ46085.1"/>
    </source>
</evidence>
<keyword evidence="7 8" id="KW-0472">Membrane</keyword>
<dbReference type="Proteomes" id="UP000039660">
    <property type="component" value="Unassembled WGS sequence"/>
</dbReference>
<keyword evidence="5 8" id="KW-0812">Transmembrane</keyword>
<sequence>MRRPTAVTWRCFAFSGRVNPQTLVFTVLTLAILMSVSGLALYFGNYPLTAAEISTILLQQGDETPAIVIWYHRLPRLLVGIGAGAAFGVSGALIQDMLRNPLASPDIVGFSSGAASGALFTVMLTGSSFWVLPGAMVGGVLSAALVLALAWNKGLSSARLVLTGLALSLFLMALVDIMMAQLDLLTAADIMKWLVGAFPSPEWGDAVLIFGALIILGPFALWQGFALKSLALGDDIATGLGLNVSTTRLKILFLSVGLTACAVSVAGPLPFVAFAANPIARRLSAASGAGNGSPLLGAAAVGACLTVLADLVCRSLPIGADLPTGVFTAMIGAPLLVWQLTLEIRKGVI</sequence>
<evidence type="ECO:0000256" key="1">
    <source>
        <dbReference type="ARBA" id="ARBA00004651"/>
    </source>
</evidence>
<comment type="subcellular location">
    <subcellularLocation>
        <location evidence="1">Cell membrane</location>
        <topology evidence="1">Multi-pass membrane protein</topology>
    </subcellularLocation>
</comment>
<feature type="transmembrane region" description="Helical" evidence="8">
    <location>
        <begin position="107"/>
        <end position="124"/>
    </location>
</feature>
<comment type="similarity">
    <text evidence="2">Belongs to the binding-protein-dependent transport system permease family. FecCD subfamily.</text>
</comment>
<feature type="transmembrane region" description="Helical" evidence="8">
    <location>
        <begin position="21"/>
        <end position="43"/>
    </location>
</feature>
<organism evidence="9 10">
    <name type="scientific">Neorhizobium galegae bv. officinalis</name>
    <dbReference type="NCBI Taxonomy" id="323656"/>
    <lineage>
        <taxon>Bacteria</taxon>
        <taxon>Pseudomonadati</taxon>
        <taxon>Pseudomonadota</taxon>
        <taxon>Alphaproteobacteria</taxon>
        <taxon>Hyphomicrobiales</taxon>
        <taxon>Rhizobiaceae</taxon>
        <taxon>Rhizobium/Agrobacterium group</taxon>
        <taxon>Neorhizobium</taxon>
    </lineage>
</organism>